<dbReference type="GO" id="GO:1904257">
    <property type="term" value="P:zinc ion import into Golgi lumen"/>
    <property type="evidence" value="ECO:0007669"/>
    <property type="project" value="TreeGrafter"/>
</dbReference>
<keyword evidence="12 22" id="KW-1133">Transmembrane helix</keyword>
<dbReference type="PANTHER" id="PTHR45755:SF1">
    <property type="entry name" value="PROTON-COUPLED ZINC ANTIPORTER SLC30A5"/>
    <property type="match status" value="1"/>
</dbReference>
<evidence type="ECO:0000256" key="11">
    <source>
        <dbReference type="ARBA" id="ARBA00022906"/>
    </source>
</evidence>
<dbReference type="GO" id="GO:0015297">
    <property type="term" value="F:antiporter activity"/>
    <property type="evidence" value="ECO:0007669"/>
    <property type="project" value="UniProtKB-KW"/>
</dbReference>
<dbReference type="SUPFAM" id="SSF161111">
    <property type="entry name" value="Cation efflux protein transmembrane domain-like"/>
    <property type="match status" value="2"/>
</dbReference>
<evidence type="ECO:0000256" key="15">
    <source>
        <dbReference type="ARBA" id="ARBA00023136"/>
    </source>
</evidence>
<keyword evidence="25" id="KW-1185">Reference proteome</keyword>
<keyword evidence="7" id="KW-0050">Antiport</keyword>
<feature type="transmembrane region" description="Helical" evidence="22">
    <location>
        <begin position="21"/>
        <end position="42"/>
    </location>
</feature>
<feature type="transmembrane region" description="Helical" evidence="22">
    <location>
        <begin position="408"/>
        <end position="428"/>
    </location>
</feature>
<evidence type="ECO:0000256" key="1">
    <source>
        <dbReference type="ARBA" id="ARBA00004166"/>
    </source>
</evidence>
<feature type="transmembrane region" description="Helical" evidence="22">
    <location>
        <begin position="332"/>
        <end position="353"/>
    </location>
</feature>
<feature type="transmembrane region" description="Helical" evidence="22">
    <location>
        <begin position="228"/>
        <end position="247"/>
    </location>
</feature>
<dbReference type="Pfam" id="PF01545">
    <property type="entry name" value="Cation_efflux"/>
    <property type="match status" value="2"/>
</dbReference>
<evidence type="ECO:0000256" key="12">
    <source>
        <dbReference type="ARBA" id="ARBA00022989"/>
    </source>
</evidence>
<feature type="domain" description="Cation efflux protein transmembrane" evidence="23">
    <location>
        <begin position="680"/>
        <end position="832"/>
    </location>
</feature>
<keyword evidence="14" id="KW-0406">Ion transport</keyword>
<dbReference type="EMBL" id="CAJPWZ010000708">
    <property type="protein sequence ID" value="CAG2199060.1"/>
    <property type="molecule type" value="Genomic_DNA"/>
</dbReference>
<feature type="transmembrane region" description="Helical" evidence="22">
    <location>
        <begin position="722"/>
        <end position="739"/>
    </location>
</feature>
<protein>
    <recommendedName>
        <fullName evidence="17">Proton-coupled zinc antiporter SLC30A5</fullName>
    </recommendedName>
    <alternativeName>
        <fullName evidence="19">Solute carrier family 30 member 5</fullName>
    </alternativeName>
    <alternativeName>
        <fullName evidence="18">Zinc transporter 5</fullName>
    </alternativeName>
</protein>
<evidence type="ECO:0000256" key="20">
    <source>
        <dbReference type="ARBA" id="ARBA00048349"/>
    </source>
</evidence>
<dbReference type="NCBIfam" id="TIGR01297">
    <property type="entry name" value="CDF"/>
    <property type="match status" value="2"/>
</dbReference>
<feature type="transmembrane region" description="Helical" evidence="22">
    <location>
        <begin position="802"/>
        <end position="824"/>
    </location>
</feature>
<evidence type="ECO:0000256" key="7">
    <source>
        <dbReference type="ARBA" id="ARBA00022449"/>
    </source>
</evidence>
<name>A0A8S3QQ82_MYTED</name>
<feature type="transmembrane region" description="Helical" evidence="22">
    <location>
        <begin position="685"/>
        <end position="702"/>
    </location>
</feature>
<evidence type="ECO:0000256" key="21">
    <source>
        <dbReference type="SAM" id="MobiDB-lite"/>
    </source>
</evidence>
<feature type="transmembrane region" description="Helical" evidence="22">
    <location>
        <begin position="542"/>
        <end position="559"/>
    </location>
</feature>
<proteinExistence type="inferred from homology"/>
<keyword evidence="13" id="KW-0333">Golgi apparatus</keyword>
<feature type="transmembrane region" description="Helical" evidence="22">
    <location>
        <begin position="519"/>
        <end position="536"/>
    </location>
</feature>
<evidence type="ECO:0000256" key="16">
    <source>
        <dbReference type="ARBA" id="ARBA00038531"/>
    </source>
</evidence>
<evidence type="ECO:0000256" key="17">
    <source>
        <dbReference type="ARBA" id="ARBA00040846"/>
    </source>
</evidence>
<comment type="subcellular location">
    <subcellularLocation>
        <location evidence="3">Cytoplasmic vesicle</location>
        <location evidence="3">COPII-coated vesicle membrane</location>
        <topology evidence="3">Multi-pass membrane protein</topology>
    </subcellularLocation>
    <subcellularLocation>
        <location evidence="4">Cytoplasmic vesicle</location>
        <location evidence="4">Secretory vesicle membrane</location>
        <topology evidence="4">Multi-pass membrane protein</topology>
    </subcellularLocation>
    <subcellularLocation>
        <location evidence="2">Golgi apparatus</location>
        <location evidence="2">Golgi stack membrane</location>
        <topology evidence="2">Multi-pass membrane protein</topology>
    </subcellularLocation>
    <subcellularLocation>
        <location evidence="1">Golgi apparatus</location>
        <location evidence="1">trans-Golgi network membrane</location>
        <topology evidence="1">Multi-pass membrane protein</topology>
    </subcellularLocation>
</comment>
<dbReference type="InterPro" id="IPR027469">
    <property type="entry name" value="Cation_efflux_TMD_sf"/>
</dbReference>
<dbReference type="PANTHER" id="PTHR45755">
    <property type="match status" value="1"/>
</dbReference>
<evidence type="ECO:0000256" key="10">
    <source>
        <dbReference type="ARBA" id="ARBA00022833"/>
    </source>
</evidence>
<feature type="domain" description="Cation efflux protein transmembrane" evidence="23">
    <location>
        <begin position="408"/>
        <end position="491"/>
    </location>
</feature>
<feature type="compositionally biased region" description="Gly residues" evidence="21">
    <location>
        <begin position="755"/>
        <end position="765"/>
    </location>
</feature>
<evidence type="ECO:0000313" key="24">
    <source>
        <dbReference type="EMBL" id="CAG2199060.1"/>
    </source>
</evidence>
<feature type="region of interest" description="Disordered" evidence="21">
    <location>
        <begin position="746"/>
        <end position="765"/>
    </location>
</feature>
<evidence type="ECO:0000256" key="8">
    <source>
        <dbReference type="ARBA" id="ARBA00022692"/>
    </source>
</evidence>
<evidence type="ECO:0000256" key="14">
    <source>
        <dbReference type="ARBA" id="ARBA00023065"/>
    </source>
</evidence>
<comment type="similarity">
    <text evidence="5">Belongs to the cation diffusion facilitator (CDF) transporter (TC 2.A.4) family. SLC30A subfamily.</text>
</comment>
<feature type="transmembrane region" description="Helical" evidence="22">
    <location>
        <begin position="639"/>
        <end position="655"/>
    </location>
</feature>
<organism evidence="24 25">
    <name type="scientific">Mytilus edulis</name>
    <name type="common">Blue mussel</name>
    <dbReference type="NCBI Taxonomy" id="6550"/>
    <lineage>
        <taxon>Eukaryota</taxon>
        <taxon>Metazoa</taxon>
        <taxon>Spiralia</taxon>
        <taxon>Lophotrochozoa</taxon>
        <taxon>Mollusca</taxon>
        <taxon>Bivalvia</taxon>
        <taxon>Autobranchia</taxon>
        <taxon>Pteriomorphia</taxon>
        <taxon>Mytilida</taxon>
        <taxon>Mytiloidea</taxon>
        <taxon>Mytilidae</taxon>
        <taxon>Mytilinae</taxon>
        <taxon>Mytilus</taxon>
    </lineage>
</organism>
<dbReference type="GO" id="GO:0032580">
    <property type="term" value="C:Golgi cisterna membrane"/>
    <property type="evidence" value="ECO:0007669"/>
    <property type="project" value="UniProtKB-SubCell"/>
</dbReference>
<feature type="transmembrane region" description="Helical" evidence="22">
    <location>
        <begin position="775"/>
        <end position="796"/>
    </location>
</feature>
<keyword evidence="8 22" id="KW-0812">Transmembrane</keyword>
<keyword evidence="6" id="KW-0813">Transport</keyword>
<feature type="transmembrane region" description="Helical" evidence="22">
    <location>
        <begin position="661"/>
        <end position="678"/>
    </location>
</feature>
<feature type="transmembrane region" description="Helical" evidence="22">
    <location>
        <begin position="259"/>
        <end position="282"/>
    </location>
</feature>
<dbReference type="GO" id="GO:0046872">
    <property type="term" value="F:metal ion binding"/>
    <property type="evidence" value="ECO:0007669"/>
    <property type="project" value="UniProtKB-KW"/>
</dbReference>
<reference evidence="24" key="1">
    <citation type="submission" date="2021-03" db="EMBL/GenBank/DDBJ databases">
        <authorList>
            <person name="Bekaert M."/>
        </authorList>
    </citation>
    <scope>NUCLEOTIDE SEQUENCE</scope>
</reference>
<gene>
    <name evidence="24" type="ORF">MEDL_13755</name>
</gene>
<comment type="caution">
    <text evidence="24">The sequence shown here is derived from an EMBL/GenBank/DDBJ whole genome shotgun (WGS) entry which is preliminary data.</text>
</comment>
<dbReference type="GO" id="GO:0005385">
    <property type="term" value="F:zinc ion transmembrane transporter activity"/>
    <property type="evidence" value="ECO:0007669"/>
    <property type="project" value="InterPro"/>
</dbReference>
<dbReference type="AlphaFoldDB" id="A0A8S3QQ82"/>
<feature type="transmembrane region" description="Helical" evidence="22">
    <location>
        <begin position="48"/>
        <end position="69"/>
    </location>
</feature>
<feature type="transmembrane region" description="Helical" evidence="22">
    <location>
        <begin position="571"/>
        <end position="592"/>
    </location>
</feature>
<dbReference type="GO" id="GO:0006882">
    <property type="term" value="P:intracellular zinc ion homeostasis"/>
    <property type="evidence" value="ECO:0007669"/>
    <property type="project" value="InterPro"/>
</dbReference>
<evidence type="ECO:0000259" key="23">
    <source>
        <dbReference type="Pfam" id="PF01545"/>
    </source>
</evidence>
<dbReference type="OrthoDB" id="78669at2759"/>
<evidence type="ECO:0000256" key="5">
    <source>
        <dbReference type="ARBA" id="ARBA00008873"/>
    </source>
</evidence>
<keyword evidence="15 22" id="KW-0472">Membrane</keyword>
<feature type="transmembrane region" description="Helical" evidence="22">
    <location>
        <begin position="90"/>
        <end position="107"/>
    </location>
</feature>
<evidence type="ECO:0000256" key="2">
    <source>
        <dbReference type="ARBA" id="ARBA00004205"/>
    </source>
</evidence>
<dbReference type="InterPro" id="IPR002524">
    <property type="entry name" value="Cation_efflux"/>
</dbReference>
<evidence type="ECO:0000256" key="6">
    <source>
        <dbReference type="ARBA" id="ARBA00022448"/>
    </source>
</evidence>
<feature type="transmembrane region" description="Helical" evidence="22">
    <location>
        <begin position="198"/>
        <end position="216"/>
    </location>
</feature>
<evidence type="ECO:0000256" key="18">
    <source>
        <dbReference type="ARBA" id="ARBA00042038"/>
    </source>
</evidence>
<dbReference type="Gene3D" id="1.20.1510.10">
    <property type="entry name" value="Cation efflux protein transmembrane domain"/>
    <property type="match status" value="2"/>
</dbReference>
<evidence type="ECO:0000313" key="25">
    <source>
        <dbReference type="Proteomes" id="UP000683360"/>
    </source>
</evidence>
<feature type="transmembrane region" description="Helical" evidence="22">
    <location>
        <begin position="440"/>
        <end position="460"/>
    </location>
</feature>
<dbReference type="Proteomes" id="UP000683360">
    <property type="component" value="Unassembled WGS sequence"/>
</dbReference>
<evidence type="ECO:0000256" key="22">
    <source>
        <dbReference type="SAM" id="Phobius"/>
    </source>
</evidence>
<evidence type="ECO:0000256" key="19">
    <source>
        <dbReference type="ARBA" id="ARBA00042217"/>
    </source>
</evidence>
<dbReference type="InterPro" id="IPR058533">
    <property type="entry name" value="Cation_efflux_TM"/>
</dbReference>
<feature type="transmembrane region" description="Helical" evidence="22">
    <location>
        <begin position="604"/>
        <end position="632"/>
    </location>
</feature>
<evidence type="ECO:0000256" key="4">
    <source>
        <dbReference type="ARBA" id="ARBA00004638"/>
    </source>
</evidence>
<keyword evidence="10" id="KW-0862">Zinc</keyword>
<evidence type="ECO:0000256" key="13">
    <source>
        <dbReference type="ARBA" id="ARBA00023034"/>
    </source>
</evidence>
<keyword evidence="11" id="KW-0864">Zinc transport</keyword>
<comment type="catalytic activity">
    <reaction evidence="20">
        <text>Zn(2+)(in) + 2 H(+)(out) = Zn(2+)(out) + 2 H(+)(in)</text>
        <dbReference type="Rhea" id="RHEA:72627"/>
        <dbReference type="ChEBI" id="CHEBI:15378"/>
        <dbReference type="ChEBI" id="CHEBI:29105"/>
    </reaction>
</comment>
<feature type="transmembrane region" description="Helical" evidence="22">
    <location>
        <begin position="294"/>
        <end position="312"/>
    </location>
</feature>
<keyword evidence="9" id="KW-0479">Metal-binding</keyword>
<evidence type="ECO:0000256" key="3">
    <source>
        <dbReference type="ARBA" id="ARBA00004557"/>
    </source>
</evidence>
<sequence>MVESYGSGLPKHAIYNTSSSWMKYVIILAVSKFLRAAGLFLSYDLLKIIPVVQFLFIIKTGSSLPLLILQKPFSSSKRLSKSQWFRIGKHAIFGAFLSLLWLFGLTLCGPLRTILLFEHSDLVIISGASALFTANGGGPAKSRGAFFFLIAILTLLLFDHDEEHSHHDHDGNHKHSNVFTHVFYHIINSIGWSDHKGGVVLLSLTLFLQIGYNSASKKLSVDVGGSKRLHAMSTFIQAFVMFPWAMFIAMTKESDIDSWLYLLFPLFLVILFVLVIDFYIEAVVINHLQPPKTAVYGAYAIFLSALFLALTWNHPLVSKITTIKEIITNDHVLSGGVVFSLAVFMLATNMLAWPSKGTKGGSFIGYSATGLPLYSFTGDAISKTTHSVVTILKNGLKQIYEESDSRRIFYFLCINLCFTFVELVYGVWTNSLGLISDGFHMLFDCSALVMGLYAAIMSRWKATRIFSYGYDRVEVLSGFINGLFILFIFVGMTRVEVLSGFINGLFILFIFVGMTRVEVLSGFINGLFILFIFVGMTRVEVLSGFINGLFILFIFVGMTRVEVLSGFINGLFILFIFVGMTRVEVLSVYKWYDRVEVLSGFINGLFILFIFVGMTRVEVLSGFINGIVYTFYICRYDRVEVLSGFINGLFILFYICRYDRVEVLSGFINGLFYTFYICRYDRVEVLSGFINGLFLVVIGIFVFTEGLSRLFHPPEIHTERLFAVSVMGLLVNLIGIVAFRGAHGHSHGGGHGHSHGGGGHGHSHGGGHNTNMEGVFLHILADTLGSVGVIISTVLIENFGWNIADPICSLFIATMILLSVLPLLKETSMILLLRSPSEEDSGINEVLQKVLNIEGILAYREPHFWQHTADKIYGTVHIHVVPDASEQKIIAYVTNLFKEININTVTVQVEKETYYFHLSGLGANCDSYNDFGNSKFFQNGQAIKDI</sequence>
<dbReference type="InterPro" id="IPR045316">
    <property type="entry name" value="Msc2-like"/>
</dbReference>
<feature type="transmembrane region" description="Helical" evidence="22">
    <location>
        <begin position="472"/>
        <end position="491"/>
    </location>
</feature>
<dbReference type="GO" id="GO:0012507">
    <property type="term" value="C:ER to Golgi transport vesicle membrane"/>
    <property type="evidence" value="ECO:0007669"/>
    <property type="project" value="UniProtKB-SubCell"/>
</dbReference>
<evidence type="ECO:0000256" key="9">
    <source>
        <dbReference type="ARBA" id="ARBA00022723"/>
    </source>
</evidence>
<accession>A0A8S3QQ82</accession>
<comment type="subunit">
    <text evidence="16">Heterodimer with SLC30A6/ZNT6; form a functional zinc ion transmembrane transporter.</text>
</comment>